<proteinExistence type="predicted"/>
<organism evidence="1 2">
    <name type="scientific">Violaceomyces palustris</name>
    <dbReference type="NCBI Taxonomy" id="1673888"/>
    <lineage>
        <taxon>Eukaryota</taxon>
        <taxon>Fungi</taxon>
        <taxon>Dikarya</taxon>
        <taxon>Basidiomycota</taxon>
        <taxon>Ustilaginomycotina</taxon>
        <taxon>Ustilaginomycetes</taxon>
        <taxon>Violaceomycetales</taxon>
        <taxon>Violaceomycetaceae</taxon>
        <taxon>Violaceomyces</taxon>
    </lineage>
</organism>
<evidence type="ECO:0000313" key="1">
    <source>
        <dbReference type="EMBL" id="PWN47252.1"/>
    </source>
</evidence>
<name>A0ACD0NN47_9BASI</name>
<evidence type="ECO:0000313" key="2">
    <source>
        <dbReference type="Proteomes" id="UP000245626"/>
    </source>
</evidence>
<accession>A0ACD0NN47</accession>
<reference evidence="1 2" key="1">
    <citation type="journal article" date="2018" name="Mol. Biol. Evol.">
        <title>Broad Genomic Sampling Reveals a Smut Pathogenic Ancestry of the Fungal Clade Ustilaginomycotina.</title>
        <authorList>
            <person name="Kijpornyongpan T."/>
            <person name="Mondo S.J."/>
            <person name="Barry K."/>
            <person name="Sandor L."/>
            <person name="Lee J."/>
            <person name="Lipzen A."/>
            <person name="Pangilinan J."/>
            <person name="LaButti K."/>
            <person name="Hainaut M."/>
            <person name="Henrissat B."/>
            <person name="Grigoriev I.V."/>
            <person name="Spatafora J.W."/>
            <person name="Aime M.C."/>
        </authorList>
    </citation>
    <scope>NUCLEOTIDE SEQUENCE [LARGE SCALE GENOMIC DNA]</scope>
    <source>
        <strain evidence="1 2">SA 807</strain>
    </source>
</reference>
<gene>
    <name evidence="1" type="ORF">IE53DRAFT_390613</name>
</gene>
<protein>
    <submittedName>
        <fullName evidence="1">3-hydroxyisobutyrate dehydrogenase</fullName>
    </submittedName>
</protein>
<dbReference type="EMBL" id="KZ820489">
    <property type="protein sequence ID" value="PWN47252.1"/>
    <property type="molecule type" value="Genomic_DNA"/>
</dbReference>
<dbReference type="Proteomes" id="UP000245626">
    <property type="component" value="Unassembled WGS sequence"/>
</dbReference>
<sequence length="329" mass="34886">MTLESSDQIAFVGLGNMGLPMAVNLVKQGYKVKAFDLKEESKRQFLLESQNVFGGSKEEAVAAARVGEDVKDCCQGSRYLILMVVNDLQARSILFSNSSEVLKALEPRSKVILMATCKPDAVVELAKDVAKVRDDLELIDAPVSGGVSGAKSGGLTIMVACRSEVLQASKKVLDCLGTKIYHVGEEVGKGQSMKAVNQVLCGIHVAAAAEALSLSTKAGIDPSLALEIVSGSAASSWMLKDRGPRMLQSSPEVRSMIDIFVKDLDIVAQAGKAHGAALPLSVAAHQMFVAAKARGQGSQDDSSVIKSYWALNGTDEKDVFQAQAQTNQN</sequence>
<keyword evidence="2" id="KW-1185">Reference proteome</keyword>